<dbReference type="Proteomes" id="UP000539538">
    <property type="component" value="Unassembled WGS sequence"/>
</dbReference>
<evidence type="ECO:0000313" key="2">
    <source>
        <dbReference type="EMBL" id="MBB4652101.1"/>
    </source>
</evidence>
<proteinExistence type="predicted"/>
<dbReference type="RefSeq" id="WP_246389656.1">
    <property type="nucleotide sequence ID" value="NZ_BAAAVZ010000003.1"/>
</dbReference>
<keyword evidence="1" id="KW-0732">Signal</keyword>
<feature type="signal peptide" evidence="1">
    <location>
        <begin position="1"/>
        <end position="37"/>
    </location>
</feature>
<gene>
    <name evidence="2" type="ORF">GGQ99_003874</name>
</gene>
<feature type="chain" id="PRO_5046504469" description="Lipoprotein" evidence="1">
    <location>
        <begin position="38"/>
        <end position="144"/>
    </location>
</feature>
<protein>
    <recommendedName>
        <fullName evidence="4">Lipoprotein</fullName>
    </recommendedName>
</protein>
<comment type="caution">
    <text evidence="2">The sequence shown here is derived from an EMBL/GenBank/DDBJ whole genome shotgun (WGS) entry which is preliminary data.</text>
</comment>
<dbReference type="PROSITE" id="PS51257">
    <property type="entry name" value="PROKAR_LIPOPROTEIN"/>
    <property type="match status" value="1"/>
</dbReference>
<keyword evidence="3" id="KW-1185">Reference proteome</keyword>
<sequence>MPMRPWKATPVPKTIATLAAMSALVLAACTTSGGALAGGGCKPGDAKLAGHYYLNGVMEVGSELLLRPDGSFEFMLAYGANDQYGKGCWVKRGGTVEVIPAGRSSASRRHTPEDRGFGGLVLTVSGRALVWDIAGSGYKGRYER</sequence>
<evidence type="ECO:0008006" key="4">
    <source>
        <dbReference type="Google" id="ProtNLM"/>
    </source>
</evidence>
<organism evidence="2 3">
    <name type="scientific">Aminobacter niigataensis</name>
    <dbReference type="NCBI Taxonomy" id="83265"/>
    <lineage>
        <taxon>Bacteria</taxon>
        <taxon>Pseudomonadati</taxon>
        <taxon>Pseudomonadota</taxon>
        <taxon>Alphaproteobacteria</taxon>
        <taxon>Hyphomicrobiales</taxon>
        <taxon>Phyllobacteriaceae</taxon>
        <taxon>Aminobacter</taxon>
    </lineage>
</organism>
<name>A0ABR6L645_9HYPH</name>
<accession>A0ABR6L645</accession>
<evidence type="ECO:0000256" key="1">
    <source>
        <dbReference type="SAM" id="SignalP"/>
    </source>
</evidence>
<reference evidence="2 3" key="1">
    <citation type="submission" date="2020-08" db="EMBL/GenBank/DDBJ databases">
        <title>Genomic Encyclopedia of Type Strains, Phase IV (KMG-IV): sequencing the most valuable type-strain genomes for metagenomic binning, comparative biology and taxonomic classification.</title>
        <authorList>
            <person name="Goeker M."/>
        </authorList>
    </citation>
    <scope>NUCLEOTIDE SEQUENCE [LARGE SCALE GENOMIC DNA]</scope>
    <source>
        <strain evidence="2 3">DSM 7050</strain>
    </source>
</reference>
<evidence type="ECO:0000313" key="3">
    <source>
        <dbReference type="Proteomes" id="UP000539538"/>
    </source>
</evidence>
<dbReference type="EMBL" id="JACHOT010000005">
    <property type="protein sequence ID" value="MBB4652101.1"/>
    <property type="molecule type" value="Genomic_DNA"/>
</dbReference>